<dbReference type="GO" id="GO:0022857">
    <property type="term" value="F:transmembrane transporter activity"/>
    <property type="evidence" value="ECO:0007669"/>
    <property type="project" value="InterPro"/>
</dbReference>
<evidence type="ECO:0000256" key="5">
    <source>
        <dbReference type="ARBA" id="ARBA00022989"/>
    </source>
</evidence>
<feature type="transmembrane region" description="Helical" evidence="7">
    <location>
        <begin position="248"/>
        <end position="264"/>
    </location>
</feature>
<proteinExistence type="predicted"/>
<evidence type="ECO:0000256" key="1">
    <source>
        <dbReference type="ARBA" id="ARBA00004651"/>
    </source>
</evidence>
<dbReference type="PANTHER" id="PTHR23501">
    <property type="entry name" value="MAJOR FACILITATOR SUPERFAMILY"/>
    <property type="match status" value="1"/>
</dbReference>
<evidence type="ECO:0000256" key="4">
    <source>
        <dbReference type="ARBA" id="ARBA00022692"/>
    </source>
</evidence>
<dbReference type="EMBL" id="JNSL01000068">
    <property type="protein sequence ID" value="KGA17114.1"/>
    <property type="molecule type" value="Genomic_DNA"/>
</dbReference>
<evidence type="ECO:0000256" key="2">
    <source>
        <dbReference type="ARBA" id="ARBA00022448"/>
    </source>
</evidence>
<feature type="transmembrane region" description="Helical" evidence="7">
    <location>
        <begin position="58"/>
        <end position="78"/>
    </location>
</feature>
<evidence type="ECO:0000313" key="9">
    <source>
        <dbReference type="EMBL" id="KGA17114.1"/>
    </source>
</evidence>
<comment type="subcellular location">
    <subcellularLocation>
        <location evidence="1">Cell membrane</location>
        <topology evidence="1">Multi-pass membrane protein</topology>
    </subcellularLocation>
</comment>
<dbReference type="SUPFAM" id="SSF103473">
    <property type="entry name" value="MFS general substrate transporter"/>
    <property type="match status" value="1"/>
</dbReference>
<comment type="caution">
    <text evidence="9">The sequence shown here is derived from an EMBL/GenBank/DDBJ whole genome shotgun (WGS) entry which is preliminary data.</text>
</comment>
<dbReference type="Gene3D" id="1.20.1720.10">
    <property type="entry name" value="Multidrug resistance protein D"/>
    <property type="match status" value="1"/>
</dbReference>
<evidence type="ECO:0000256" key="6">
    <source>
        <dbReference type="ARBA" id="ARBA00023136"/>
    </source>
</evidence>
<keyword evidence="2" id="KW-0813">Transport</keyword>
<protein>
    <submittedName>
        <fullName evidence="9">Multidrug MFS transporter</fullName>
    </submittedName>
</protein>
<dbReference type="PANTHER" id="PTHR23501:SF197">
    <property type="entry name" value="COMD"/>
    <property type="match status" value="1"/>
</dbReference>
<feature type="transmembrane region" description="Helical" evidence="7">
    <location>
        <begin position="148"/>
        <end position="170"/>
    </location>
</feature>
<gene>
    <name evidence="9" type="ORF">GM51_11130</name>
</gene>
<feature type="transmembrane region" description="Helical" evidence="7">
    <location>
        <begin position="90"/>
        <end position="109"/>
    </location>
</feature>
<dbReference type="PROSITE" id="PS50850">
    <property type="entry name" value="MFS"/>
    <property type="match status" value="1"/>
</dbReference>
<name>A0A094Q4W1_9ZZZZ</name>
<keyword evidence="5 7" id="KW-1133">Transmembrane helix</keyword>
<feature type="transmembrane region" description="Helical" evidence="7">
    <location>
        <begin position="495"/>
        <end position="515"/>
    </location>
</feature>
<feature type="transmembrane region" description="Helical" evidence="7">
    <location>
        <begin position="375"/>
        <end position="400"/>
    </location>
</feature>
<dbReference type="CDD" id="cd17502">
    <property type="entry name" value="MFS_Azr1_MDR_like"/>
    <property type="match status" value="1"/>
</dbReference>
<dbReference type="InterPro" id="IPR036259">
    <property type="entry name" value="MFS_trans_sf"/>
</dbReference>
<dbReference type="InterPro" id="IPR004638">
    <property type="entry name" value="EmrB-like"/>
</dbReference>
<dbReference type="InterPro" id="IPR020846">
    <property type="entry name" value="MFS_dom"/>
</dbReference>
<dbReference type="FunFam" id="1.20.1720.10:FF:000004">
    <property type="entry name" value="EmrB/QacA family drug resistance transporter"/>
    <property type="match status" value="1"/>
</dbReference>
<feature type="transmembrane region" description="Helical" evidence="7">
    <location>
        <begin position="284"/>
        <end position="308"/>
    </location>
</feature>
<accession>A0A094Q4W1</accession>
<keyword evidence="6 7" id="KW-0472">Membrane</keyword>
<feature type="transmembrane region" description="Helical" evidence="7">
    <location>
        <begin position="320"/>
        <end position="339"/>
    </location>
</feature>
<feature type="transmembrane region" description="Helical" evidence="7">
    <location>
        <begin position="421"/>
        <end position="441"/>
    </location>
</feature>
<keyword evidence="4 7" id="KW-0812">Transmembrane</keyword>
<organism evidence="9">
    <name type="scientific">freshwater metagenome</name>
    <dbReference type="NCBI Taxonomy" id="449393"/>
    <lineage>
        <taxon>unclassified sequences</taxon>
        <taxon>metagenomes</taxon>
        <taxon>ecological metagenomes</taxon>
    </lineage>
</organism>
<reference evidence="9" key="1">
    <citation type="submission" date="2014-06" db="EMBL/GenBank/DDBJ databases">
        <title>Key roles for freshwater Actinobacteria revealed by deep metagenomic sequencing.</title>
        <authorList>
            <person name="Ghai R."/>
            <person name="Mizuno C.M."/>
            <person name="Picazo A."/>
            <person name="Camacho A."/>
            <person name="Rodriguez-Valera F."/>
        </authorList>
    </citation>
    <scope>NUCLEOTIDE SEQUENCE</scope>
</reference>
<feature type="domain" description="Major facilitator superfamily (MFS) profile" evidence="8">
    <location>
        <begin position="25"/>
        <end position="521"/>
    </location>
</feature>
<feature type="transmembrane region" description="Helical" evidence="7">
    <location>
        <begin position="21"/>
        <end position="38"/>
    </location>
</feature>
<evidence type="ECO:0000256" key="7">
    <source>
        <dbReference type="SAM" id="Phobius"/>
    </source>
</evidence>
<dbReference type="Pfam" id="PF07690">
    <property type="entry name" value="MFS_1"/>
    <property type="match status" value="1"/>
</dbReference>
<evidence type="ECO:0000256" key="3">
    <source>
        <dbReference type="ARBA" id="ARBA00022475"/>
    </source>
</evidence>
<dbReference type="GO" id="GO:0005886">
    <property type="term" value="C:plasma membrane"/>
    <property type="evidence" value="ECO:0007669"/>
    <property type="project" value="UniProtKB-SubCell"/>
</dbReference>
<feature type="transmembrane region" description="Helical" evidence="7">
    <location>
        <begin position="214"/>
        <end position="236"/>
    </location>
</feature>
<sequence length="540" mass="57255">MSNQAQNSPSQTPVAQATHKEIMVILSGLMVGMLLAALDQTIVSTALKSIVEDFNGLSHYTWVVTAYLLTSTASTPLYGKISDLYGRRPVFQFAIVTFLIGSFLAGAAQSMGQLIAFRALQGLGAGGLMALTFVIIGDLVSPRERGRYQGYFGAVWGLAAVAGPLLGGFFSDSPTVFGIAGWRWIFYINLPFGILALILTSSSLRTSNIRREHSIDYVGAILMVASVTALLIGISVFGPENGWADSKTLGTLALAFVLAVLFLLQEKRALEPILPLDLFKNHTFSLTSALGFIIGAGMFGAIIMLPLFLQVVQGDSATAAGLKLIPFMLGIVSMSILSGKLISKHGHYKRYPVMGLAIMTVGILALSTLNETTPFWELAIYALLIGAGLGLSMQTVVVALQNSVEMKDLGIATSANTFFRSVGGTVGVALFGSLYASQLAIKIPEGVAKLAATNPLALIGATPEKFEQLKNSTTVISEFSAELQAVVYHGFVESFQVVFLSAAPITAIGFVLALFMREVPLRTSAEHHAATQEAAGESVG</sequence>
<feature type="transmembrane region" description="Helical" evidence="7">
    <location>
        <begin position="351"/>
        <end position="369"/>
    </location>
</feature>
<dbReference type="InterPro" id="IPR011701">
    <property type="entry name" value="MFS"/>
</dbReference>
<dbReference type="PRINTS" id="PR01036">
    <property type="entry name" value="TCRTETB"/>
</dbReference>
<dbReference type="NCBIfam" id="TIGR00711">
    <property type="entry name" value="efflux_EmrB"/>
    <property type="match status" value="1"/>
</dbReference>
<keyword evidence="3" id="KW-1003">Cell membrane</keyword>
<dbReference type="AlphaFoldDB" id="A0A094Q4W1"/>
<feature type="transmembrane region" description="Helical" evidence="7">
    <location>
        <begin position="182"/>
        <end position="202"/>
    </location>
</feature>
<feature type="transmembrane region" description="Helical" evidence="7">
    <location>
        <begin position="115"/>
        <end position="136"/>
    </location>
</feature>
<dbReference type="Gene3D" id="1.20.1250.20">
    <property type="entry name" value="MFS general substrate transporter like domains"/>
    <property type="match status" value="1"/>
</dbReference>
<evidence type="ECO:0000259" key="8">
    <source>
        <dbReference type="PROSITE" id="PS50850"/>
    </source>
</evidence>